<dbReference type="Pfam" id="PF03235">
    <property type="entry name" value="GmrSD_N"/>
    <property type="match status" value="1"/>
</dbReference>
<reference evidence="2 3" key="1">
    <citation type="submission" date="2018-02" db="EMBL/GenBank/DDBJ databases">
        <title>Mycoplasma marinum and Mycoplasma todarodis sp. nov., moderately halophilic and psychrotolerant mycoplasmas isolated from cephalopods.</title>
        <authorList>
            <person name="Viver T."/>
        </authorList>
    </citation>
    <scope>NUCLEOTIDE SEQUENCE [LARGE SCALE GENOMIC DNA]</scope>
    <source>
        <strain evidence="2 3">5H</strain>
    </source>
</reference>
<feature type="domain" description="GmrSD restriction endonucleases N-terminal" evidence="1">
    <location>
        <begin position="13"/>
        <end position="198"/>
    </location>
</feature>
<name>A0A4R0XTV2_9MOLU</name>
<dbReference type="PANTHER" id="PTHR37292">
    <property type="entry name" value="VNG6097C"/>
    <property type="match status" value="1"/>
</dbReference>
<evidence type="ECO:0000313" key="2">
    <source>
        <dbReference type="EMBL" id="TCG11079.1"/>
    </source>
</evidence>
<dbReference type="RefSeq" id="WP_131613469.1">
    <property type="nucleotide sequence ID" value="NZ_PSZP01000014.1"/>
</dbReference>
<dbReference type="Proteomes" id="UP000291072">
    <property type="component" value="Unassembled WGS sequence"/>
</dbReference>
<evidence type="ECO:0000259" key="1">
    <source>
        <dbReference type="Pfam" id="PF03235"/>
    </source>
</evidence>
<sequence>MNYDYIRITKDQIKDGKNNFEIPKYQRNLVWKSSKRIKLIKSVQEGFPIGTMLLYENKNKKFQIIDGLQRFSTLQDYFNEPMKYIKESDKLNKLLMKEFKNEKHIIKIYEFLEKEIHDMNVLSMEIFMFLEGEFSLDKKTARELSKKIIELINDEHGQVEKIIIPAILYKGSEENLPKIFENINTTGTQLSRFDILAASWPDYEVKFSSEDVLKKIQDRYENMYQELEIEIEYEKETFKPAAFDFAYGLGAFLNDRFPSLFKSKKGFSTSPVGFNLLSLEVFKNVSDIEKLSTLWKRTKEENDKSIKNIIEACEMVDKYLTLITINKLTSKKSYVLTEYQVYSLIGYVMKMKYENSFDERDFQNYAWKRCLVDLLKNYWSGSGDSKVNAVMQQSDKVYEVDVNYKNFVTLFEGYMENENKSTKLQNVSSLNKQILSILFQKSGIDTLKKMDIEHITPKTYLTKKENLPVSPLSNLTFLPKFDNRSKGKMTIWQLQKKQKSEFFDLIKDKLKDYHYPTKEELNFVASNNINENTYKKFLAKRTKMLVKLFEKIVKDESVKAQK</sequence>
<dbReference type="EMBL" id="PSZP01000014">
    <property type="protein sequence ID" value="TCG11079.1"/>
    <property type="molecule type" value="Genomic_DNA"/>
</dbReference>
<accession>A0A4R0XTV2</accession>
<dbReference type="AlphaFoldDB" id="A0A4R0XTV2"/>
<proteinExistence type="predicted"/>
<gene>
    <name evidence="2" type="ORF">C4B25_02420</name>
</gene>
<evidence type="ECO:0000313" key="3">
    <source>
        <dbReference type="Proteomes" id="UP000291072"/>
    </source>
</evidence>
<dbReference type="OrthoDB" id="9798761at2"/>
<dbReference type="InterPro" id="IPR004919">
    <property type="entry name" value="GmrSD_N"/>
</dbReference>
<keyword evidence="3" id="KW-1185">Reference proteome</keyword>
<dbReference type="PANTHER" id="PTHR37292:SF2">
    <property type="entry name" value="DUF262 DOMAIN-CONTAINING PROTEIN"/>
    <property type="match status" value="1"/>
</dbReference>
<comment type="caution">
    <text evidence="2">The sequence shown here is derived from an EMBL/GenBank/DDBJ whole genome shotgun (WGS) entry which is preliminary data.</text>
</comment>
<protein>
    <recommendedName>
        <fullName evidence="1">GmrSD restriction endonucleases N-terminal domain-containing protein</fullName>
    </recommendedName>
</protein>
<organism evidence="2 3">
    <name type="scientific">Mycoplasma todarodis</name>
    <dbReference type="NCBI Taxonomy" id="1937191"/>
    <lineage>
        <taxon>Bacteria</taxon>
        <taxon>Bacillati</taxon>
        <taxon>Mycoplasmatota</taxon>
        <taxon>Mollicutes</taxon>
        <taxon>Mycoplasmataceae</taxon>
        <taxon>Mycoplasma</taxon>
    </lineage>
</organism>